<reference evidence="3 4" key="1">
    <citation type="journal article" date="2015" name="MBio">
        <title>Genome-Resolved Metagenomic Analysis Reveals Roles for Candidate Phyla and Other Microbial Community Members in Biogeochemical Transformations in Oil Reservoirs.</title>
        <authorList>
            <person name="Hu P."/>
            <person name="Tom L."/>
            <person name="Singh A."/>
            <person name="Thomas B.C."/>
            <person name="Baker B.J."/>
            <person name="Piceno Y.M."/>
            <person name="Andersen G.L."/>
            <person name="Banfield J.F."/>
        </authorList>
    </citation>
    <scope>NUCLEOTIDE SEQUENCE [LARGE SCALE GENOMIC DNA]</scope>
    <source>
        <strain evidence="3">46_16</strain>
    </source>
</reference>
<evidence type="ECO:0000259" key="1">
    <source>
        <dbReference type="Pfam" id="PF09862"/>
    </source>
</evidence>
<comment type="caution">
    <text evidence="3">The sequence shown here is derived from an EMBL/GenBank/DDBJ whole genome shotgun (WGS) entry which is preliminary data.</text>
</comment>
<feature type="domain" description="DUF2089" evidence="2">
    <location>
        <begin position="8"/>
        <end position="35"/>
    </location>
</feature>
<dbReference type="Pfam" id="PF22747">
    <property type="entry name" value="Zn_ribbon_DUF2089"/>
    <property type="match status" value="1"/>
</dbReference>
<dbReference type="InterPro" id="IPR018658">
    <property type="entry name" value="DUF2089"/>
</dbReference>
<organism evidence="3 4">
    <name type="scientific">Anaerolinea thermophila</name>
    <dbReference type="NCBI Taxonomy" id="167964"/>
    <lineage>
        <taxon>Bacteria</taxon>
        <taxon>Bacillati</taxon>
        <taxon>Chloroflexota</taxon>
        <taxon>Anaerolineae</taxon>
        <taxon>Anaerolineales</taxon>
        <taxon>Anaerolineaceae</taxon>
        <taxon>Anaerolinea</taxon>
    </lineage>
</organism>
<evidence type="ECO:0000313" key="3">
    <source>
        <dbReference type="EMBL" id="KUK46875.1"/>
    </source>
</evidence>
<gene>
    <name evidence="3" type="ORF">XD73_0279</name>
</gene>
<proteinExistence type="predicted"/>
<dbReference type="Proteomes" id="UP000064249">
    <property type="component" value="Unassembled WGS sequence"/>
</dbReference>
<accession>A0A101FYN6</accession>
<sequence>MNMLIDKCPVCNNDLIVTSLHCNNCRTNIQGVFELAHTPLSDLSADQLQFVLTFIRCEGKFNRMEEELELSYPTLRSRFNEILRVMGFEAEPPEEEKMTSEERKAILTKLNEGQISIDEAQDLLLQKPVKIK</sequence>
<protein>
    <recommendedName>
        <fullName evidence="5">DUF2089 domain-containing protein</fullName>
    </recommendedName>
</protein>
<evidence type="ECO:0000259" key="2">
    <source>
        <dbReference type="Pfam" id="PF22747"/>
    </source>
</evidence>
<evidence type="ECO:0008006" key="5">
    <source>
        <dbReference type="Google" id="ProtNLM"/>
    </source>
</evidence>
<dbReference type="EMBL" id="LGFU01000005">
    <property type="protein sequence ID" value="KUK46875.1"/>
    <property type="molecule type" value="Genomic_DNA"/>
</dbReference>
<evidence type="ECO:0000313" key="4">
    <source>
        <dbReference type="Proteomes" id="UP000064249"/>
    </source>
</evidence>
<name>A0A101FYN6_9CHLR</name>
<dbReference type="Pfam" id="PF09862">
    <property type="entry name" value="DUF2089"/>
    <property type="match status" value="1"/>
</dbReference>
<dbReference type="InterPro" id="IPR053957">
    <property type="entry name" value="DUF2089_Zn_ribbon"/>
</dbReference>
<feature type="domain" description="DUF2089" evidence="1">
    <location>
        <begin position="43"/>
        <end position="89"/>
    </location>
</feature>
<dbReference type="AlphaFoldDB" id="A0A101FYN6"/>